<evidence type="ECO:0000313" key="3">
    <source>
        <dbReference type="EMBL" id="CAK9181115.1"/>
    </source>
</evidence>
<dbReference type="Proteomes" id="UP001642360">
    <property type="component" value="Unassembled WGS sequence"/>
</dbReference>
<feature type="compositionally biased region" description="Polar residues" evidence="1">
    <location>
        <begin position="1"/>
        <end position="15"/>
    </location>
</feature>
<feature type="region of interest" description="Disordered" evidence="1">
    <location>
        <begin position="209"/>
        <end position="239"/>
    </location>
</feature>
<proteinExistence type="predicted"/>
<sequence length="386" mass="42880">MTSVESSQIRGSSQFDKGPRRMWTTSEESLLINVLKDICNQGWKSQNGAFRSGYLHHLEKTLTDALSGNDLRATPHIELKIKNWKKTYNTLVTMPSTSGFGWNDAEHKIDVEGDDVWAEYVKVLLSNPTTIVLKSFINSFLFSRKDSNAKGMREKSWSYYNGWSIIFGKDRATGEYAKDLEEMIGGNDAGVQVHDTEDAADTDVNMADTRTSKSKPQHGVVGQGDTPTSRKQWRKTTGEASDGIARNINKMTDILGDYVSSCGKQLSNIAQRVHDTEDAADTDVNMADTRTSKSKPQHGVVGQGDTPTSRKQWRKTTGEASDGIARNINKMMDILGDYVSSCGKQLSNIAQRVGYKTTYKISSDPIKVDLFMSLPENERPAWLLGV</sequence>
<dbReference type="PANTHER" id="PTHR46250:SF15">
    <property type="entry name" value="OS01G0523800 PROTEIN"/>
    <property type="match status" value="1"/>
</dbReference>
<gene>
    <name evidence="3" type="ORF">ILEXP_LOCUS51155</name>
</gene>
<dbReference type="EMBL" id="CAUOFW020007946">
    <property type="protein sequence ID" value="CAK9181115.1"/>
    <property type="molecule type" value="Genomic_DNA"/>
</dbReference>
<evidence type="ECO:0000256" key="1">
    <source>
        <dbReference type="SAM" id="MobiDB-lite"/>
    </source>
</evidence>
<comment type="caution">
    <text evidence="3">The sequence shown here is derived from an EMBL/GenBank/DDBJ whole genome shotgun (WGS) entry which is preliminary data.</text>
</comment>
<dbReference type="Pfam" id="PF12776">
    <property type="entry name" value="Myb_DNA-bind_3"/>
    <property type="match status" value="1"/>
</dbReference>
<feature type="region of interest" description="Disordered" evidence="1">
    <location>
        <begin position="288"/>
        <end position="311"/>
    </location>
</feature>
<feature type="domain" description="Myb/SANT-like" evidence="2">
    <location>
        <begin position="22"/>
        <end position="120"/>
    </location>
</feature>
<accession>A0ABC8UJB2</accession>
<reference evidence="3 4" key="1">
    <citation type="submission" date="2024-02" db="EMBL/GenBank/DDBJ databases">
        <authorList>
            <person name="Vignale AGUSTIN F."/>
            <person name="Sosa J E."/>
            <person name="Modenutti C."/>
        </authorList>
    </citation>
    <scope>NUCLEOTIDE SEQUENCE [LARGE SCALE GENOMIC DNA]</scope>
</reference>
<organism evidence="3 4">
    <name type="scientific">Ilex paraguariensis</name>
    <name type="common">yerba mate</name>
    <dbReference type="NCBI Taxonomy" id="185542"/>
    <lineage>
        <taxon>Eukaryota</taxon>
        <taxon>Viridiplantae</taxon>
        <taxon>Streptophyta</taxon>
        <taxon>Embryophyta</taxon>
        <taxon>Tracheophyta</taxon>
        <taxon>Spermatophyta</taxon>
        <taxon>Magnoliopsida</taxon>
        <taxon>eudicotyledons</taxon>
        <taxon>Gunneridae</taxon>
        <taxon>Pentapetalae</taxon>
        <taxon>asterids</taxon>
        <taxon>campanulids</taxon>
        <taxon>Aquifoliales</taxon>
        <taxon>Aquifoliaceae</taxon>
        <taxon>Ilex</taxon>
    </lineage>
</organism>
<dbReference type="PANTHER" id="PTHR46250">
    <property type="entry name" value="MYB/SANT-LIKE DNA-BINDING DOMAIN PROTEIN-RELATED"/>
    <property type="match status" value="1"/>
</dbReference>
<protein>
    <recommendedName>
        <fullName evidence="2">Myb/SANT-like domain-containing protein</fullName>
    </recommendedName>
</protein>
<dbReference type="InterPro" id="IPR024752">
    <property type="entry name" value="Myb/SANT-like_dom"/>
</dbReference>
<keyword evidence="4" id="KW-1185">Reference proteome</keyword>
<feature type="non-terminal residue" evidence="3">
    <location>
        <position position="386"/>
    </location>
</feature>
<feature type="region of interest" description="Disordered" evidence="1">
    <location>
        <begin position="1"/>
        <end position="21"/>
    </location>
</feature>
<evidence type="ECO:0000259" key="2">
    <source>
        <dbReference type="Pfam" id="PF12776"/>
    </source>
</evidence>
<dbReference type="AlphaFoldDB" id="A0ABC8UJB2"/>
<name>A0ABC8UJB2_9AQUA</name>
<evidence type="ECO:0000313" key="4">
    <source>
        <dbReference type="Proteomes" id="UP001642360"/>
    </source>
</evidence>